<comment type="similarity">
    <text evidence="4">Belongs to the FlgA family.</text>
</comment>
<comment type="caution">
    <text evidence="6">The sequence shown here is derived from an EMBL/GenBank/DDBJ whole genome shotgun (WGS) entry which is preliminary data.</text>
</comment>
<dbReference type="GO" id="GO:0044780">
    <property type="term" value="P:bacterial-type flagellum assembly"/>
    <property type="evidence" value="ECO:0007669"/>
    <property type="project" value="InterPro"/>
</dbReference>
<evidence type="ECO:0000256" key="4">
    <source>
        <dbReference type="RuleBase" id="RU362063"/>
    </source>
</evidence>
<dbReference type="CDD" id="cd11614">
    <property type="entry name" value="SAF_CpaB_FlgA_like"/>
    <property type="match status" value="1"/>
</dbReference>
<keyword evidence="6" id="KW-0282">Flagellum</keyword>
<dbReference type="SMART" id="SM00858">
    <property type="entry name" value="SAF"/>
    <property type="match status" value="1"/>
</dbReference>
<gene>
    <name evidence="6" type="primary">flgA</name>
    <name evidence="6" type="ORF">GHK24_07485</name>
</gene>
<evidence type="ECO:0000313" key="6">
    <source>
        <dbReference type="EMBL" id="MQY51611.1"/>
    </source>
</evidence>
<evidence type="ECO:0000313" key="7">
    <source>
        <dbReference type="Proteomes" id="UP000480275"/>
    </source>
</evidence>
<feature type="signal peptide" evidence="4">
    <location>
        <begin position="1"/>
        <end position="16"/>
    </location>
</feature>
<dbReference type="InterPro" id="IPR013974">
    <property type="entry name" value="SAF"/>
</dbReference>
<keyword evidence="2 4" id="KW-0732">Signal</keyword>
<dbReference type="Pfam" id="PF13144">
    <property type="entry name" value="ChapFlgA"/>
    <property type="match status" value="1"/>
</dbReference>
<dbReference type="GO" id="GO:0042597">
    <property type="term" value="C:periplasmic space"/>
    <property type="evidence" value="ECO:0007669"/>
    <property type="project" value="UniProtKB-SubCell"/>
</dbReference>
<dbReference type="NCBIfam" id="TIGR03170">
    <property type="entry name" value="flgA_cterm"/>
    <property type="match status" value="1"/>
</dbReference>
<dbReference type="PANTHER" id="PTHR36307">
    <property type="entry name" value="FLAGELLA BASAL BODY P-RING FORMATION PROTEIN FLGA"/>
    <property type="match status" value="1"/>
</dbReference>
<proteinExistence type="inferred from homology"/>
<evidence type="ECO:0000256" key="3">
    <source>
        <dbReference type="ARBA" id="ARBA00022764"/>
    </source>
</evidence>
<dbReference type="InterPro" id="IPR017585">
    <property type="entry name" value="SAF_FlgA"/>
</dbReference>
<dbReference type="AlphaFoldDB" id="A0A6L5JX54"/>
<sequence length="233" mass="23969">MLLTLLATFATTLAHAQTTPQTAPNSQSTQPALTSAIDDYLRAQTRGLPGKVSYRIGSLDPRIQLAACSAFEPFLPAGGRLWGKATVGVRCLGPASWVVYVPVDVNISGSYFVSARPLAAGQPLSASDIVERQGDLGGMPATVVTDAAQAIGKTPRSGLGAGQPLRSDLLLAPWAVQQGQNVKLISRGAGFSASSDGRALNNAADGQVVQVRGASGQTITGIARTGGIVEVNY</sequence>
<dbReference type="Gene3D" id="3.90.1210.10">
    <property type="entry name" value="Antifreeze-like/N-acetylneuraminic acid synthase C-terminal domain"/>
    <property type="match status" value="1"/>
</dbReference>
<accession>A0A6L5JX54</accession>
<dbReference type="PANTHER" id="PTHR36307:SF1">
    <property type="entry name" value="FLAGELLA BASAL BODY P-RING FORMATION PROTEIN FLGA"/>
    <property type="match status" value="1"/>
</dbReference>
<dbReference type="Pfam" id="PF17656">
    <property type="entry name" value="ChapFlgA_N"/>
    <property type="match status" value="1"/>
</dbReference>
<feature type="domain" description="SAF" evidence="5">
    <location>
        <begin position="109"/>
        <end position="171"/>
    </location>
</feature>
<name>A0A6L5JX54_RHOTE</name>
<dbReference type="Gene3D" id="2.30.30.760">
    <property type="match status" value="1"/>
</dbReference>
<protein>
    <recommendedName>
        <fullName evidence="4">Flagella basal body P-ring formation protein FlgA</fullName>
    </recommendedName>
</protein>
<dbReference type="Proteomes" id="UP000480275">
    <property type="component" value="Unassembled WGS sequence"/>
</dbReference>
<comment type="subcellular location">
    <subcellularLocation>
        <location evidence="1 4">Periplasm</location>
    </subcellularLocation>
</comment>
<dbReference type="EMBL" id="WIXJ01000004">
    <property type="protein sequence ID" value="MQY51611.1"/>
    <property type="molecule type" value="Genomic_DNA"/>
</dbReference>
<evidence type="ECO:0000256" key="1">
    <source>
        <dbReference type="ARBA" id="ARBA00004418"/>
    </source>
</evidence>
<keyword evidence="4" id="KW-1005">Bacterial flagellum biogenesis</keyword>
<dbReference type="InterPro" id="IPR039246">
    <property type="entry name" value="Flagellar_FlgA"/>
</dbReference>
<keyword evidence="6" id="KW-0966">Cell projection</keyword>
<evidence type="ECO:0000259" key="5">
    <source>
        <dbReference type="SMART" id="SM00858"/>
    </source>
</evidence>
<organism evidence="6 7">
    <name type="scientific">Rhodocyclus tenuis</name>
    <name type="common">Rhodospirillum tenue</name>
    <dbReference type="NCBI Taxonomy" id="1066"/>
    <lineage>
        <taxon>Bacteria</taxon>
        <taxon>Pseudomonadati</taxon>
        <taxon>Pseudomonadota</taxon>
        <taxon>Betaproteobacteria</taxon>
        <taxon>Rhodocyclales</taxon>
        <taxon>Rhodocyclaceae</taxon>
        <taxon>Rhodocyclus</taxon>
    </lineage>
</organism>
<reference evidence="6 7" key="1">
    <citation type="submission" date="2019-10" db="EMBL/GenBank/DDBJ databases">
        <title>Whole-genome sequence of the purple nonsulfur photosynthetic bacterium Rhodocyclus tenuis.</title>
        <authorList>
            <person name="Kyndt J.A."/>
            <person name="Meyer T.E."/>
        </authorList>
    </citation>
    <scope>NUCLEOTIDE SEQUENCE [LARGE SCALE GENOMIC DNA]</scope>
    <source>
        <strain evidence="6 7">DSM 110</strain>
    </source>
</reference>
<evidence type="ECO:0000256" key="2">
    <source>
        <dbReference type="ARBA" id="ARBA00022729"/>
    </source>
</evidence>
<comment type="function">
    <text evidence="4">Involved in the assembly process of the P-ring formation. It may associate with FlgF on the rod constituting a structure essential for the P-ring assembly or may act as a modulator protein for the P-ring assembly.</text>
</comment>
<keyword evidence="6" id="KW-0969">Cilium</keyword>
<dbReference type="OrthoDB" id="8561436at2"/>
<keyword evidence="3 4" id="KW-0574">Periplasm</keyword>
<feature type="chain" id="PRO_5027162283" description="Flagella basal body P-ring formation protein FlgA" evidence="4">
    <location>
        <begin position="17"/>
        <end position="233"/>
    </location>
</feature>
<dbReference type="InterPro" id="IPR041231">
    <property type="entry name" value="FlgA_N"/>
</dbReference>